<dbReference type="PANTHER" id="PTHR33356:SF16">
    <property type="entry name" value="G PATCH DOMAIN PROTEIN"/>
    <property type="match status" value="1"/>
</dbReference>
<feature type="compositionally biased region" description="Polar residues" evidence="1">
    <location>
        <begin position="88"/>
        <end position="98"/>
    </location>
</feature>
<protein>
    <submittedName>
        <fullName evidence="2">Uncharacterized protein</fullName>
    </submittedName>
</protein>
<feature type="compositionally biased region" description="Low complexity" evidence="1">
    <location>
        <begin position="27"/>
        <end position="44"/>
    </location>
</feature>
<feature type="region of interest" description="Disordered" evidence="1">
    <location>
        <begin position="249"/>
        <end position="269"/>
    </location>
</feature>
<feature type="compositionally biased region" description="Basic and acidic residues" evidence="1">
    <location>
        <begin position="258"/>
        <end position="269"/>
    </location>
</feature>
<dbReference type="AlphaFoldDB" id="A0ABD3CLC9"/>
<sequence length="281" mass="31448">MANKRKNTLLYSDLFKLEKEEENMVISSSSSSPRGSSSSGFSTPFYSDFESSDGDFMAELTRQMAECMLQEEDDEKVKDRVFEDPKAISSSVKNNEQSYVDKLKNGLNSGPPFHQVNELKNQPPVSNCWGKRVKEAELAQQKQLQKTQQQRYNRQSQYRGRNGSGMQAVFLGGSGSRNGPPGTGVFLPRVASDPTELKNKSGGCSIVLMPTRVLQTLEVHFRQRQQPHSKVPSLIGSGGSIINSVPKDESTKLNGHSQLEKNQRLGINREEEVQLPQEWTY</sequence>
<feature type="region of interest" description="Disordered" evidence="1">
    <location>
        <begin position="22"/>
        <end position="44"/>
    </location>
</feature>
<feature type="compositionally biased region" description="Low complexity" evidence="1">
    <location>
        <begin position="142"/>
        <end position="161"/>
    </location>
</feature>
<evidence type="ECO:0000313" key="3">
    <source>
        <dbReference type="Proteomes" id="UP001632038"/>
    </source>
</evidence>
<comment type="caution">
    <text evidence="2">The sequence shown here is derived from an EMBL/GenBank/DDBJ whole genome shotgun (WGS) entry which is preliminary data.</text>
</comment>
<organism evidence="2 3">
    <name type="scientific">Castilleja foliolosa</name>
    <dbReference type="NCBI Taxonomy" id="1961234"/>
    <lineage>
        <taxon>Eukaryota</taxon>
        <taxon>Viridiplantae</taxon>
        <taxon>Streptophyta</taxon>
        <taxon>Embryophyta</taxon>
        <taxon>Tracheophyta</taxon>
        <taxon>Spermatophyta</taxon>
        <taxon>Magnoliopsida</taxon>
        <taxon>eudicotyledons</taxon>
        <taxon>Gunneridae</taxon>
        <taxon>Pentapetalae</taxon>
        <taxon>asterids</taxon>
        <taxon>lamiids</taxon>
        <taxon>Lamiales</taxon>
        <taxon>Orobanchaceae</taxon>
        <taxon>Pedicularideae</taxon>
        <taxon>Castillejinae</taxon>
        <taxon>Castilleja</taxon>
    </lineage>
</organism>
<reference evidence="3" key="1">
    <citation type="journal article" date="2024" name="IScience">
        <title>Strigolactones Initiate the Formation of Haustorium-like Structures in Castilleja.</title>
        <authorList>
            <person name="Buerger M."/>
            <person name="Peterson D."/>
            <person name="Chory J."/>
        </authorList>
    </citation>
    <scope>NUCLEOTIDE SEQUENCE [LARGE SCALE GENOMIC DNA]</scope>
</reference>
<accession>A0ABD3CLC9</accession>
<evidence type="ECO:0000256" key="1">
    <source>
        <dbReference type="SAM" id="MobiDB-lite"/>
    </source>
</evidence>
<feature type="region of interest" description="Disordered" evidence="1">
    <location>
        <begin position="69"/>
        <end position="126"/>
    </location>
</feature>
<name>A0ABD3CLC9_9LAMI</name>
<keyword evidence="3" id="KW-1185">Reference proteome</keyword>
<evidence type="ECO:0000313" key="2">
    <source>
        <dbReference type="EMBL" id="KAL3629560.1"/>
    </source>
</evidence>
<dbReference type="EMBL" id="JAVIJP010000034">
    <property type="protein sequence ID" value="KAL3629560.1"/>
    <property type="molecule type" value="Genomic_DNA"/>
</dbReference>
<gene>
    <name evidence="2" type="ORF">CASFOL_026782</name>
</gene>
<feature type="compositionally biased region" description="Basic and acidic residues" evidence="1">
    <location>
        <begin position="75"/>
        <end position="86"/>
    </location>
</feature>
<proteinExistence type="predicted"/>
<dbReference type="Proteomes" id="UP001632038">
    <property type="component" value="Unassembled WGS sequence"/>
</dbReference>
<feature type="region of interest" description="Disordered" evidence="1">
    <location>
        <begin position="142"/>
        <end position="184"/>
    </location>
</feature>
<dbReference type="PANTHER" id="PTHR33356">
    <property type="entry name" value="TIP41-LIKE PROTEIN"/>
    <property type="match status" value="1"/>
</dbReference>